<dbReference type="STRING" id="760192.Halhy_4947"/>
<sequence length="32" mass="3682">MYSELGTQKKKIINGLIINSPQVLYISIKFNK</sequence>
<protein>
    <submittedName>
        <fullName evidence="1">Uncharacterized protein</fullName>
    </submittedName>
</protein>
<evidence type="ECO:0000313" key="2">
    <source>
        <dbReference type="Proteomes" id="UP000008461"/>
    </source>
</evidence>
<organism evidence="1 2">
    <name type="scientific">Haliscomenobacter hydrossis (strain ATCC 27775 / DSM 1100 / LMG 10767 / O)</name>
    <dbReference type="NCBI Taxonomy" id="760192"/>
    <lineage>
        <taxon>Bacteria</taxon>
        <taxon>Pseudomonadati</taxon>
        <taxon>Bacteroidota</taxon>
        <taxon>Saprospiria</taxon>
        <taxon>Saprospirales</taxon>
        <taxon>Haliscomenobacteraceae</taxon>
        <taxon>Haliscomenobacter</taxon>
    </lineage>
</organism>
<dbReference type="Proteomes" id="UP000008461">
    <property type="component" value="Chromosome"/>
</dbReference>
<evidence type="ECO:0000313" key="1">
    <source>
        <dbReference type="EMBL" id="AEE52775.1"/>
    </source>
</evidence>
<accession>F4L066</accession>
<dbReference type="EMBL" id="CP002691">
    <property type="protein sequence ID" value="AEE52775.1"/>
    <property type="molecule type" value="Genomic_DNA"/>
</dbReference>
<dbReference type="KEGG" id="hhy:Halhy_4947"/>
<proteinExistence type="predicted"/>
<name>F4L066_HALH1</name>
<reference evidence="1 2" key="1">
    <citation type="journal article" date="2011" name="Stand. Genomic Sci.">
        <title>Complete genome sequence of Haliscomenobacter hydrossis type strain (O).</title>
        <authorList>
            <consortium name="US DOE Joint Genome Institute (JGI-PGF)"/>
            <person name="Daligault H."/>
            <person name="Lapidus A."/>
            <person name="Zeytun A."/>
            <person name="Nolan M."/>
            <person name="Lucas S."/>
            <person name="Del Rio T.G."/>
            <person name="Tice H."/>
            <person name="Cheng J.F."/>
            <person name="Tapia R."/>
            <person name="Han C."/>
            <person name="Goodwin L."/>
            <person name="Pitluck S."/>
            <person name="Liolios K."/>
            <person name="Pagani I."/>
            <person name="Ivanova N."/>
            <person name="Huntemann M."/>
            <person name="Mavromatis K."/>
            <person name="Mikhailova N."/>
            <person name="Pati A."/>
            <person name="Chen A."/>
            <person name="Palaniappan K."/>
            <person name="Land M."/>
            <person name="Hauser L."/>
            <person name="Brambilla E.M."/>
            <person name="Rohde M."/>
            <person name="Verbarg S."/>
            <person name="Goker M."/>
            <person name="Bristow J."/>
            <person name="Eisen J.A."/>
            <person name="Markowitz V."/>
            <person name="Hugenholtz P."/>
            <person name="Kyrpides N.C."/>
            <person name="Klenk H.P."/>
            <person name="Woyke T."/>
        </authorList>
    </citation>
    <scope>NUCLEOTIDE SEQUENCE [LARGE SCALE GENOMIC DNA]</scope>
    <source>
        <strain evidence="2">ATCC 27775 / DSM 1100 / LMG 10767 / O</strain>
    </source>
</reference>
<reference key="2">
    <citation type="submission" date="2011-04" db="EMBL/GenBank/DDBJ databases">
        <title>Complete sequence of chromosome of Haliscomenobacter hydrossis DSM 1100.</title>
        <authorList>
            <consortium name="US DOE Joint Genome Institute (JGI-PGF)"/>
            <person name="Lucas S."/>
            <person name="Han J."/>
            <person name="Lapidus A."/>
            <person name="Bruce D."/>
            <person name="Goodwin L."/>
            <person name="Pitluck S."/>
            <person name="Peters L."/>
            <person name="Kyrpides N."/>
            <person name="Mavromatis K."/>
            <person name="Ivanova N."/>
            <person name="Ovchinnikova G."/>
            <person name="Pagani I."/>
            <person name="Daligault H."/>
            <person name="Detter J.C."/>
            <person name="Han C."/>
            <person name="Land M."/>
            <person name="Hauser L."/>
            <person name="Markowitz V."/>
            <person name="Cheng J.-F."/>
            <person name="Hugenholtz P."/>
            <person name="Woyke T."/>
            <person name="Wu D."/>
            <person name="Verbarg S."/>
            <person name="Frueling A."/>
            <person name="Brambilla E."/>
            <person name="Klenk H.-P."/>
            <person name="Eisen J.A."/>
        </authorList>
    </citation>
    <scope>NUCLEOTIDE SEQUENCE</scope>
    <source>
        <strain>DSM 1100</strain>
    </source>
</reference>
<gene>
    <name evidence="1" type="ordered locus">Halhy_4947</name>
</gene>
<keyword evidence="2" id="KW-1185">Reference proteome</keyword>
<dbReference type="HOGENOM" id="CLU_3389722_0_0_10"/>
<dbReference type="AlphaFoldDB" id="F4L066"/>